<protein>
    <recommendedName>
        <fullName evidence="3">Secreted peptide</fullName>
    </recommendedName>
</protein>
<dbReference type="EMBL" id="GGFM01008821">
    <property type="protein sequence ID" value="MBW29572.1"/>
    <property type="molecule type" value="Transcribed_RNA"/>
</dbReference>
<reference evidence="2" key="1">
    <citation type="submission" date="2018-01" db="EMBL/GenBank/DDBJ databases">
        <title>An insight into the sialome of Amazonian anophelines.</title>
        <authorList>
            <person name="Ribeiro J.M."/>
            <person name="Scarpassa V."/>
            <person name="Calvo E."/>
        </authorList>
    </citation>
    <scope>NUCLEOTIDE SEQUENCE</scope>
    <source>
        <tissue evidence="2">Salivary glands</tissue>
    </source>
</reference>
<feature type="signal peptide" evidence="1">
    <location>
        <begin position="1"/>
        <end position="15"/>
    </location>
</feature>
<evidence type="ECO:0008006" key="3">
    <source>
        <dbReference type="Google" id="ProtNLM"/>
    </source>
</evidence>
<dbReference type="AlphaFoldDB" id="A0A2M3ZM43"/>
<organism evidence="2">
    <name type="scientific">Anopheles braziliensis</name>
    <dbReference type="NCBI Taxonomy" id="58242"/>
    <lineage>
        <taxon>Eukaryota</taxon>
        <taxon>Metazoa</taxon>
        <taxon>Ecdysozoa</taxon>
        <taxon>Arthropoda</taxon>
        <taxon>Hexapoda</taxon>
        <taxon>Insecta</taxon>
        <taxon>Pterygota</taxon>
        <taxon>Neoptera</taxon>
        <taxon>Endopterygota</taxon>
        <taxon>Diptera</taxon>
        <taxon>Nematocera</taxon>
        <taxon>Culicoidea</taxon>
        <taxon>Culicidae</taxon>
        <taxon>Anophelinae</taxon>
        <taxon>Anopheles</taxon>
    </lineage>
</organism>
<accession>A0A2M3ZM43</accession>
<feature type="chain" id="PRO_5014947587" description="Secreted peptide" evidence="1">
    <location>
        <begin position="16"/>
        <end position="210"/>
    </location>
</feature>
<proteinExistence type="predicted"/>
<evidence type="ECO:0000256" key="1">
    <source>
        <dbReference type="SAM" id="SignalP"/>
    </source>
</evidence>
<name>A0A2M3ZM43_9DIPT</name>
<sequence length="210" mass="23484">MLLLLLLLLLHSNRQENDRQEGMHGHGRTASVLGARRYLPRVPHAATICMPHGVAITASNFFFFCYYLLRCGWVQQPTTEKTKKGCSLIMVLCEMCSSVATTAGNLSDIQRAAAAVLCYADGLVVVLDFLFCTLRIYVVSESVVLFELHHHNICLSVARFCVPLPTCRSDLVANPDTHEHDPATRSIKRRERRCPCVGHLRRGSGGFWTE</sequence>
<evidence type="ECO:0000313" key="2">
    <source>
        <dbReference type="EMBL" id="MBW29572.1"/>
    </source>
</evidence>
<keyword evidence="1" id="KW-0732">Signal</keyword>